<accession>A0A6S6PBI4</accession>
<dbReference type="RefSeq" id="WP_185293710.1">
    <property type="nucleotide sequence ID" value="NZ_AP023287.1"/>
</dbReference>
<sequence length="428" mass="46672">MTVSTPWLILRCKWKGEDAEPRSDAYFENMFTAAGAGTHNMVEFFDLMSHGTLDLTGSKVSAWIELPYEQADYVGNVSTAPDGKINRRGLVDAARQAADDAGYSTADFSGAVIVMNTATDLFGQLNGWAAVCDTTNVHPALLGQEMGHVYGMEHSRRADQPDADYLDNWDVMSTWGSCHINTVGPYGAWGPGLNAANMRGRGWLDRSRVITVGTDGPAPASNVQLRPLHARELPGHLALEVDDFIIEFRDRAGWDSAIPEPVVLVHSFVDNHSVLQPSHRGTYGLVVGDVWSPWPDIPDLPYFQVRVDAIDPVARTATLSFTRRAGRDLEGEIPRGGDLGLPWVDGGGFIGIDGHVLVIPRGDSLVGSLRQLLALRLADTVTDHTLKSALQQQSLLELSRFVDTRRRILSPRRVSTIRTPAAPSSTVS</sequence>
<protein>
    <submittedName>
        <fullName evidence="1">Uncharacterized protein</fullName>
    </submittedName>
</protein>
<organism evidence="1 2">
    <name type="scientific">Mycolicibacterium litorale</name>
    <dbReference type="NCBI Taxonomy" id="758802"/>
    <lineage>
        <taxon>Bacteria</taxon>
        <taxon>Bacillati</taxon>
        <taxon>Actinomycetota</taxon>
        <taxon>Actinomycetes</taxon>
        <taxon>Mycobacteriales</taxon>
        <taxon>Mycobacteriaceae</taxon>
        <taxon>Mycolicibacterium</taxon>
    </lineage>
</organism>
<gene>
    <name evidence="1" type="ORF">NIIDNTM18_53820</name>
</gene>
<dbReference type="AlphaFoldDB" id="A0A6S6PBI4"/>
<reference evidence="1 2" key="1">
    <citation type="submission" date="2020-07" db="EMBL/GenBank/DDBJ databases">
        <title>Complete genome sequence of Mycolicibacterium litorale like strain isolated from cardiac implantable electronic device infection.</title>
        <authorList>
            <person name="Fukano H."/>
            <person name="Miyama H."/>
            <person name="Hoshino Y."/>
        </authorList>
    </citation>
    <scope>NUCLEOTIDE SEQUENCE [LARGE SCALE GENOMIC DNA]</scope>
    <source>
        <strain evidence="1 2">NIIDNTM18</strain>
    </source>
</reference>
<proteinExistence type="predicted"/>
<dbReference type="Proteomes" id="UP000515734">
    <property type="component" value="Chromosome"/>
</dbReference>
<evidence type="ECO:0000313" key="1">
    <source>
        <dbReference type="EMBL" id="BCI56104.1"/>
    </source>
</evidence>
<name>A0A6S6PBI4_9MYCO</name>
<evidence type="ECO:0000313" key="2">
    <source>
        <dbReference type="Proteomes" id="UP000515734"/>
    </source>
</evidence>
<dbReference type="EMBL" id="AP023287">
    <property type="protein sequence ID" value="BCI56104.1"/>
    <property type="molecule type" value="Genomic_DNA"/>
</dbReference>